<protein>
    <submittedName>
        <fullName evidence="2">Uncharacterized protein</fullName>
    </submittedName>
</protein>
<name>A0ABN8Z294_RANTA</name>
<evidence type="ECO:0000256" key="1">
    <source>
        <dbReference type="SAM" id="MobiDB-lite"/>
    </source>
</evidence>
<feature type="region of interest" description="Disordered" evidence="1">
    <location>
        <begin position="92"/>
        <end position="116"/>
    </location>
</feature>
<sequence length="166" mass="17437">MAGVKREQGPKPGWPPPTSVGNMGRSPIYSVWVFFLVRCLLFPASPAKPGNREASILVELGSVLVLSEGTASGARCTGAVWTVAEQYYPSGNTAHSPSSVPRPPAPGESPWASGCTPEASLASGHLPGEAVCCVWPLRHHQQSGAQLPPSTLPKEELHLAQHSTTP</sequence>
<accession>A0ABN8Z294</accession>
<evidence type="ECO:0000313" key="2">
    <source>
        <dbReference type="EMBL" id="CAI9166049.1"/>
    </source>
</evidence>
<gene>
    <name evidence="2" type="ORF">MRATA1EN1_LOCUS15011</name>
</gene>
<keyword evidence="3" id="KW-1185">Reference proteome</keyword>
<feature type="region of interest" description="Disordered" evidence="1">
    <location>
        <begin position="1"/>
        <end position="20"/>
    </location>
</feature>
<evidence type="ECO:0000313" key="3">
    <source>
        <dbReference type="Proteomes" id="UP001176941"/>
    </source>
</evidence>
<organism evidence="2 3">
    <name type="scientific">Rangifer tarandus platyrhynchus</name>
    <name type="common">Svalbard reindeer</name>
    <dbReference type="NCBI Taxonomy" id="3082113"/>
    <lineage>
        <taxon>Eukaryota</taxon>
        <taxon>Metazoa</taxon>
        <taxon>Chordata</taxon>
        <taxon>Craniata</taxon>
        <taxon>Vertebrata</taxon>
        <taxon>Euteleostomi</taxon>
        <taxon>Mammalia</taxon>
        <taxon>Eutheria</taxon>
        <taxon>Laurasiatheria</taxon>
        <taxon>Artiodactyla</taxon>
        <taxon>Ruminantia</taxon>
        <taxon>Pecora</taxon>
        <taxon>Cervidae</taxon>
        <taxon>Odocoileinae</taxon>
        <taxon>Rangifer</taxon>
    </lineage>
</organism>
<reference evidence="2" key="1">
    <citation type="submission" date="2023-04" db="EMBL/GenBank/DDBJ databases">
        <authorList>
            <consortium name="ELIXIR-Norway"/>
        </authorList>
    </citation>
    <scope>NUCLEOTIDE SEQUENCE [LARGE SCALE GENOMIC DNA]</scope>
</reference>
<dbReference type="EMBL" id="OX459961">
    <property type="protein sequence ID" value="CAI9166049.1"/>
    <property type="molecule type" value="Genomic_DNA"/>
</dbReference>
<feature type="region of interest" description="Disordered" evidence="1">
    <location>
        <begin position="143"/>
        <end position="166"/>
    </location>
</feature>
<proteinExistence type="predicted"/>
<dbReference type="Proteomes" id="UP001176941">
    <property type="component" value="Chromosome 25"/>
</dbReference>